<proteinExistence type="predicted"/>
<dbReference type="Proteomes" id="UP001165287">
    <property type="component" value="Unassembled WGS sequence"/>
</dbReference>
<reference evidence="1" key="1">
    <citation type="submission" date="2024-05" db="EMBL/GenBank/DDBJ databases">
        <title>Metabacillus sp. nov., isolated from the rhizosphere soil of tomato plants.</title>
        <authorList>
            <person name="Ma R."/>
        </authorList>
    </citation>
    <scope>NUCLEOTIDE SEQUENCE</scope>
    <source>
        <strain evidence="1">DBTR6</strain>
    </source>
</reference>
<protein>
    <recommendedName>
        <fullName evidence="3">HEAT repeat domain-containing protein</fullName>
    </recommendedName>
</protein>
<dbReference type="Gene3D" id="1.25.10.10">
    <property type="entry name" value="Leucine-rich Repeat Variant"/>
    <property type="match status" value="1"/>
</dbReference>
<keyword evidence="2" id="KW-1185">Reference proteome</keyword>
<gene>
    <name evidence="1" type="ORF">K9V48_07440</name>
</gene>
<dbReference type="InterPro" id="IPR011989">
    <property type="entry name" value="ARM-like"/>
</dbReference>
<evidence type="ECO:0008006" key="3">
    <source>
        <dbReference type="Google" id="ProtNLM"/>
    </source>
</evidence>
<evidence type="ECO:0000313" key="1">
    <source>
        <dbReference type="EMBL" id="MBZ5750080.1"/>
    </source>
</evidence>
<organism evidence="1 2">
    <name type="scientific">Metabacillus rhizolycopersici</name>
    <dbReference type="NCBI Taxonomy" id="2875709"/>
    <lineage>
        <taxon>Bacteria</taxon>
        <taxon>Bacillati</taxon>
        <taxon>Bacillota</taxon>
        <taxon>Bacilli</taxon>
        <taxon>Bacillales</taxon>
        <taxon>Bacillaceae</taxon>
        <taxon>Metabacillus</taxon>
    </lineage>
</organism>
<accession>A0ABS7UP59</accession>
<sequence length="157" mass="18695">MFSFTKEEVDWAYEVWDQLVEGLTNSDNHKRSRYAQFLSHLAKSDPEKRILQDFPALWEVTKDKKFVTARHSLQSIWKVGLAGPEQKEMVINHLVNRFMNCLDEKNYTLVRFDIIQGLRNLYDEVKDEEIKLKALSLIEEVDDPKYQKKYAKVWKNL</sequence>
<dbReference type="InterPro" id="IPR016024">
    <property type="entry name" value="ARM-type_fold"/>
</dbReference>
<name>A0ABS7UP59_9BACI</name>
<dbReference type="EMBL" id="JAIQUM010000011">
    <property type="protein sequence ID" value="MBZ5750080.1"/>
    <property type="molecule type" value="Genomic_DNA"/>
</dbReference>
<dbReference type="SUPFAM" id="SSF48371">
    <property type="entry name" value="ARM repeat"/>
    <property type="match status" value="1"/>
</dbReference>
<dbReference type="RefSeq" id="WP_224138124.1">
    <property type="nucleotide sequence ID" value="NZ_JAIQUM010000011.1"/>
</dbReference>
<comment type="caution">
    <text evidence="1">The sequence shown here is derived from an EMBL/GenBank/DDBJ whole genome shotgun (WGS) entry which is preliminary data.</text>
</comment>
<evidence type="ECO:0000313" key="2">
    <source>
        <dbReference type="Proteomes" id="UP001165287"/>
    </source>
</evidence>